<evidence type="ECO:0000256" key="2">
    <source>
        <dbReference type="ARBA" id="ARBA00022448"/>
    </source>
</evidence>
<keyword evidence="3" id="KW-0050">Antiport</keyword>
<name>A0ABV2TIS1_9RHOO</name>
<dbReference type="InterPro" id="IPR002528">
    <property type="entry name" value="MATE_fam"/>
</dbReference>
<dbReference type="PIRSF" id="PIRSF006603">
    <property type="entry name" value="DinF"/>
    <property type="match status" value="1"/>
</dbReference>
<dbReference type="InterPro" id="IPR048279">
    <property type="entry name" value="MdtK-like"/>
</dbReference>
<comment type="subcellular location">
    <subcellularLocation>
        <location evidence="1">Cell inner membrane</location>
        <topology evidence="1">Multi-pass membrane protein</topology>
    </subcellularLocation>
</comment>
<dbReference type="PANTHER" id="PTHR43298:SF2">
    <property type="entry name" value="FMN_FAD EXPORTER YEEO-RELATED"/>
    <property type="match status" value="1"/>
</dbReference>
<feature type="transmembrane region" description="Helical" evidence="10">
    <location>
        <begin position="294"/>
        <end position="317"/>
    </location>
</feature>
<gene>
    <name evidence="11" type="ORF">ABXR19_06335</name>
</gene>
<reference evidence="11 12" key="1">
    <citation type="submission" date="2024-07" db="EMBL/GenBank/DDBJ databases">
        <title>Uliginosibacterium flavum JJ3220;KACC:17644.</title>
        <authorList>
            <person name="Kim M.K."/>
        </authorList>
    </citation>
    <scope>NUCLEOTIDE SEQUENCE [LARGE SCALE GENOMIC DNA]</scope>
    <source>
        <strain evidence="11 12">KACC:17644</strain>
    </source>
</reference>
<feature type="transmembrane region" description="Helical" evidence="10">
    <location>
        <begin position="255"/>
        <end position="282"/>
    </location>
</feature>
<proteinExistence type="predicted"/>
<feature type="transmembrane region" description="Helical" evidence="10">
    <location>
        <begin position="203"/>
        <end position="227"/>
    </location>
</feature>
<sequence>MSDTPSADLPSEIGRGASSPAITSAITKHATPILIAQLASMSTAIVDTVITARVSTVDLAAVGIGAGLYMSVMLAGAGVVQGLTPIAAHHVGARRFDQLPATLQQGLWLCLLLAVGGSLILAMPDWLLNMNHVSPAVAERTRAYLAVLALALPGTLVYRACGGMLNALGRPRMLMFFGLANAGSHVLLAPMLAFGWFGLPALGAVGCAASVAFNTTLLAVVGLIYLIRSPVSRELQLLRQWQGPRWPLIAEHLKLGLPIGLSTFVEMSSFALIGLLVAGLGAEAVGANRLLGNFAGTCYMLPLSISIATLALVGQAAGAQDWARVRRTAAAGMALGCTISVLVGITLWLLQRPLIEASVPDPAVRAAAFGLVGLIALYQLVDAAQTIAAQALRGLKITTLPMLVHIFSFWGVGLAGGWWLCYHGLQALNIAPQGLAGFWQAGVASSSVAALLFAGLLWAALRKHPSSRTNRDAA</sequence>
<evidence type="ECO:0000256" key="3">
    <source>
        <dbReference type="ARBA" id="ARBA00022449"/>
    </source>
</evidence>
<feature type="transmembrane region" description="Helical" evidence="10">
    <location>
        <begin position="402"/>
        <end position="425"/>
    </location>
</feature>
<dbReference type="Pfam" id="PF01554">
    <property type="entry name" value="MatE"/>
    <property type="match status" value="2"/>
</dbReference>
<dbReference type="EMBL" id="JBEWZI010000005">
    <property type="protein sequence ID" value="MET7013799.1"/>
    <property type="molecule type" value="Genomic_DNA"/>
</dbReference>
<keyword evidence="12" id="KW-1185">Reference proteome</keyword>
<feature type="transmembrane region" description="Helical" evidence="10">
    <location>
        <begin position="143"/>
        <end position="161"/>
    </location>
</feature>
<feature type="transmembrane region" description="Helical" evidence="10">
    <location>
        <begin position="105"/>
        <end position="123"/>
    </location>
</feature>
<dbReference type="Proteomes" id="UP001549691">
    <property type="component" value="Unassembled WGS sequence"/>
</dbReference>
<evidence type="ECO:0000313" key="11">
    <source>
        <dbReference type="EMBL" id="MET7013799.1"/>
    </source>
</evidence>
<accession>A0ABV2TIS1</accession>
<comment type="caution">
    <text evidence="11">The sequence shown here is derived from an EMBL/GenBank/DDBJ whole genome shotgun (WGS) entry which is preliminary data.</text>
</comment>
<dbReference type="InterPro" id="IPR050222">
    <property type="entry name" value="MATE_MdtK"/>
</dbReference>
<organism evidence="11 12">
    <name type="scientific">Uliginosibacterium flavum</name>
    <dbReference type="NCBI Taxonomy" id="1396831"/>
    <lineage>
        <taxon>Bacteria</taxon>
        <taxon>Pseudomonadati</taxon>
        <taxon>Pseudomonadota</taxon>
        <taxon>Betaproteobacteria</taxon>
        <taxon>Rhodocyclales</taxon>
        <taxon>Zoogloeaceae</taxon>
        <taxon>Uliginosibacterium</taxon>
    </lineage>
</organism>
<evidence type="ECO:0000256" key="5">
    <source>
        <dbReference type="ARBA" id="ARBA00022692"/>
    </source>
</evidence>
<feature type="transmembrane region" description="Helical" evidence="10">
    <location>
        <begin position="362"/>
        <end position="381"/>
    </location>
</feature>
<feature type="transmembrane region" description="Helical" evidence="10">
    <location>
        <begin position="59"/>
        <end position="84"/>
    </location>
</feature>
<evidence type="ECO:0000256" key="4">
    <source>
        <dbReference type="ARBA" id="ARBA00022475"/>
    </source>
</evidence>
<feature type="transmembrane region" description="Helical" evidence="10">
    <location>
        <begin position="437"/>
        <end position="461"/>
    </location>
</feature>
<evidence type="ECO:0000256" key="9">
    <source>
        <dbReference type="ARBA" id="ARBA00031636"/>
    </source>
</evidence>
<dbReference type="PANTHER" id="PTHR43298">
    <property type="entry name" value="MULTIDRUG RESISTANCE PROTEIN NORM-RELATED"/>
    <property type="match status" value="1"/>
</dbReference>
<feature type="transmembrane region" description="Helical" evidence="10">
    <location>
        <begin position="329"/>
        <end position="350"/>
    </location>
</feature>
<evidence type="ECO:0000256" key="10">
    <source>
        <dbReference type="SAM" id="Phobius"/>
    </source>
</evidence>
<keyword evidence="8 10" id="KW-0472">Membrane</keyword>
<evidence type="ECO:0000256" key="7">
    <source>
        <dbReference type="ARBA" id="ARBA00023065"/>
    </source>
</evidence>
<evidence type="ECO:0000256" key="8">
    <source>
        <dbReference type="ARBA" id="ARBA00023136"/>
    </source>
</evidence>
<keyword evidence="2" id="KW-0813">Transport</keyword>
<dbReference type="NCBIfam" id="TIGR00797">
    <property type="entry name" value="matE"/>
    <property type="match status" value="1"/>
</dbReference>
<protein>
    <recommendedName>
        <fullName evidence="9">Multidrug-efflux transporter</fullName>
    </recommendedName>
</protein>
<dbReference type="RefSeq" id="WP_354600261.1">
    <property type="nucleotide sequence ID" value="NZ_JBEWZI010000005.1"/>
</dbReference>
<keyword evidence="6 10" id="KW-1133">Transmembrane helix</keyword>
<evidence type="ECO:0000256" key="1">
    <source>
        <dbReference type="ARBA" id="ARBA00004429"/>
    </source>
</evidence>
<keyword evidence="4" id="KW-1003">Cell membrane</keyword>
<dbReference type="CDD" id="cd13131">
    <property type="entry name" value="MATE_NorM_like"/>
    <property type="match status" value="1"/>
</dbReference>
<evidence type="ECO:0000256" key="6">
    <source>
        <dbReference type="ARBA" id="ARBA00022989"/>
    </source>
</evidence>
<feature type="transmembrane region" description="Helical" evidence="10">
    <location>
        <begin position="173"/>
        <end position="197"/>
    </location>
</feature>
<keyword evidence="7" id="KW-0406">Ion transport</keyword>
<keyword evidence="5 10" id="KW-0812">Transmembrane</keyword>
<evidence type="ECO:0000313" key="12">
    <source>
        <dbReference type="Proteomes" id="UP001549691"/>
    </source>
</evidence>